<name>A0A4R8PV84_9PEZI</name>
<feature type="compositionally biased region" description="Gly residues" evidence="1">
    <location>
        <begin position="382"/>
        <end position="400"/>
    </location>
</feature>
<accession>A0A4R8PV84</accession>
<protein>
    <submittedName>
        <fullName evidence="2">Uncharacterized protein</fullName>
    </submittedName>
</protein>
<dbReference type="Proteomes" id="UP000295083">
    <property type="component" value="Unassembled WGS sequence"/>
</dbReference>
<feature type="compositionally biased region" description="Basic residues" evidence="1">
    <location>
        <begin position="145"/>
        <end position="155"/>
    </location>
</feature>
<dbReference type="AlphaFoldDB" id="A0A4R8PV84"/>
<sequence>MRRPHRQAPGVELDPELDQEQAYRDERVAMRSYQVGIPSRGRSPGPRRRYQSEPVAASATGVGRDRQQQETREPRKHVKNRKAYGASVDAPDRFDYKFDRRSGREGYYDELRRSRHDRSRGLSADAPYATKESNVHFDVFAPASHRGRERQHAYHPPKTSETRRSRYPDYEGGPRPIHTAHARYAGSDDHYRGAESGRSRRPVYGTGPRRGSRQRDDEGVGPRGESDSSRIRGLDHENHRSKPRSLDSRGGDRRNQERPDRGRSLPRNGASAAPVGVGGRPRARSAANYAALGEAAQTAIRVGSQAALQMRNEPGPWIGEKGTRVATAALGAALVDTFVGHKASNMKGGMRHQALRQACEMGIRNFVMQPAVNTANHRNRSGDGGGGGGGGLGGSGRRRR</sequence>
<dbReference type="EMBL" id="QAPG01001379">
    <property type="protein sequence ID" value="TDZ28070.1"/>
    <property type="molecule type" value="Genomic_DNA"/>
</dbReference>
<organism evidence="2 3">
    <name type="scientific">Colletotrichum spinosum</name>
    <dbReference type="NCBI Taxonomy" id="1347390"/>
    <lineage>
        <taxon>Eukaryota</taxon>
        <taxon>Fungi</taxon>
        <taxon>Dikarya</taxon>
        <taxon>Ascomycota</taxon>
        <taxon>Pezizomycotina</taxon>
        <taxon>Sordariomycetes</taxon>
        <taxon>Hypocreomycetidae</taxon>
        <taxon>Glomerellales</taxon>
        <taxon>Glomerellaceae</taxon>
        <taxon>Colletotrichum</taxon>
        <taxon>Colletotrichum orbiculare species complex</taxon>
    </lineage>
</organism>
<evidence type="ECO:0000313" key="3">
    <source>
        <dbReference type="Proteomes" id="UP000295083"/>
    </source>
</evidence>
<feature type="compositionally biased region" description="Basic and acidic residues" evidence="1">
    <location>
        <begin position="63"/>
        <end position="73"/>
    </location>
</feature>
<reference evidence="2 3" key="1">
    <citation type="submission" date="2018-11" db="EMBL/GenBank/DDBJ databases">
        <title>Genome sequence and assembly of Colletotrichum spinosum.</title>
        <authorList>
            <person name="Gan P."/>
            <person name="Shirasu K."/>
        </authorList>
    </citation>
    <scope>NUCLEOTIDE SEQUENCE [LARGE SCALE GENOMIC DNA]</scope>
    <source>
        <strain evidence="2 3">CBS 515.97</strain>
    </source>
</reference>
<proteinExistence type="predicted"/>
<feature type="compositionally biased region" description="Basic and acidic residues" evidence="1">
    <location>
        <begin position="213"/>
        <end position="263"/>
    </location>
</feature>
<comment type="caution">
    <text evidence="2">The sequence shown here is derived from an EMBL/GenBank/DDBJ whole genome shotgun (WGS) entry which is preliminary data.</text>
</comment>
<keyword evidence="3" id="KW-1185">Reference proteome</keyword>
<feature type="region of interest" description="Disordered" evidence="1">
    <location>
        <begin position="1"/>
        <end position="282"/>
    </location>
</feature>
<evidence type="ECO:0000256" key="1">
    <source>
        <dbReference type="SAM" id="MobiDB-lite"/>
    </source>
</evidence>
<feature type="compositionally biased region" description="Basic and acidic residues" evidence="1">
    <location>
        <begin position="90"/>
        <end position="112"/>
    </location>
</feature>
<feature type="compositionally biased region" description="Basic and acidic residues" evidence="1">
    <location>
        <begin position="158"/>
        <end position="169"/>
    </location>
</feature>
<gene>
    <name evidence="2" type="ORF">C8035_v002524</name>
</gene>
<feature type="region of interest" description="Disordered" evidence="1">
    <location>
        <begin position="375"/>
        <end position="400"/>
    </location>
</feature>
<feature type="compositionally biased region" description="Basic and acidic residues" evidence="1">
    <location>
        <begin position="186"/>
        <end position="198"/>
    </location>
</feature>
<evidence type="ECO:0000313" key="2">
    <source>
        <dbReference type="EMBL" id="TDZ28070.1"/>
    </source>
</evidence>